<reference evidence="1 2" key="1">
    <citation type="submission" date="2007-06" db="EMBL/GenBank/DDBJ databases">
        <authorList>
            <person name="Shimkets L."/>
            <person name="Ferriera S."/>
            <person name="Johnson J."/>
            <person name="Kravitz S."/>
            <person name="Beeson K."/>
            <person name="Sutton G."/>
            <person name="Rogers Y.-H."/>
            <person name="Friedman R."/>
            <person name="Frazier M."/>
            <person name="Venter J.C."/>
        </authorList>
    </citation>
    <scope>NUCLEOTIDE SEQUENCE [LARGE SCALE GENOMIC DNA]</scope>
    <source>
        <strain evidence="1 2">SIR-1</strain>
    </source>
</reference>
<evidence type="ECO:0000313" key="1">
    <source>
        <dbReference type="EMBL" id="EDM77032.1"/>
    </source>
</evidence>
<dbReference type="EMBL" id="ABCS01000053">
    <property type="protein sequence ID" value="EDM77032.1"/>
    <property type="molecule type" value="Genomic_DNA"/>
</dbReference>
<dbReference type="eggNOG" id="COG3221">
    <property type="taxonomic scope" value="Bacteria"/>
</dbReference>
<sequence length="254" mass="26462">MATAQAGSKVNVLILNENGVGSASSAQEYVDRLMVHVAGENGWAEAEGKYQTSRRMAKTWISESDPHYGILSLAAFLDLRAKHKLEIVGQAEVTNGGGRQYFVVSGSEASLDACKGKALGTDHGDDANFIDRVVGKSDFQLGDFELVDTRRPMKTIKAAARGEVACALIDDAQKKSLSKAGGDNLKVLWSSAELPPMVIAAFPSAGSAEKKAFKGSLGGLCSGAGASVCKEVGLASMHAASESDYAAVIADYGG</sequence>
<name>A6GAU1_9BACT</name>
<dbReference type="RefSeq" id="WP_006973833.1">
    <property type="nucleotide sequence ID" value="NZ_ABCS01000053.1"/>
</dbReference>
<accession>A6GAU1</accession>
<proteinExistence type="predicted"/>
<dbReference type="OrthoDB" id="5508226at2"/>
<dbReference type="AlphaFoldDB" id="A6GAU1"/>
<organism evidence="1 2">
    <name type="scientific">Plesiocystis pacifica SIR-1</name>
    <dbReference type="NCBI Taxonomy" id="391625"/>
    <lineage>
        <taxon>Bacteria</taxon>
        <taxon>Pseudomonadati</taxon>
        <taxon>Myxococcota</taxon>
        <taxon>Polyangia</taxon>
        <taxon>Nannocystales</taxon>
        <taxon>Nannocystaceae</taxon>
        <taxon>Plesiocystis</taxon>
    </lineage>
</organism>
<evidence type="ECO:0000313" key="2">
    <source>
        <dbReference type="Proteomes" id="UP000005801"/>
    </source>
</evidence>
<protein>
    <submittedName>
        <fullName evidence="1">Uncharacterized protein</fullName>
    </submittedName>
</protein>
<comment type="caution">
    <text evidence="1">The sequence shown here is derived from an EMBL/GenBank/DDBJ whole genome shotgun (WGS) entry which is preliminary data.</text>
</comment>
<dbReference type="Proteomes" id="UP000005801">
    <property type="component" value="Unassembled WGS sequence"/>
</dbReference>
<gene>
    <name evidence="1" type="ORF">PPSIR1_16065</name>
</gene>
<keyword evidence="2" id="KW-1185">Reference proteome</keyword>
<dbReference type="STRING" id="391625.PPSIR1_16065"/>